<dbReference type="Pfam" id="PF02852">
    <property type="entry name" value="Pyr_redox_dim"/>
    <property type="match status" value="1"/>
</dbReference>
<evidence type="ECO:0000256" key="1">
    <source>
        <dbReference type="ARBA" id="ARBA00007532"/>
    </source>
</evidence>
<dbReference type="InterPro" id="IPR016156">
    <property type="entry name" value="FAD/NAD-linked_Rdtase_dimer_sf"/>
</dbReference>
<dbReference type="Gene3D" id="3.50.50.60">
    <property type="entry name" value="FAD/NAD(P)-binding domain"/>
    <property type="match status" value="2"/>
</dbReference>
<evidence type="ECO:0000259" key="6">
    <source>
        <dbReference type="Pfam" id="PF02852"/>
    </source>
</evidence>
<dbReference type="GO" id="GO:0003955">
    <property type="term" value="F:NAD(P)H dehydrogenase (quinone) activity"/>
    <property type="evidence" value="ECO:0007669"/>
    <property type="project" value="TreeGrafter"/>
</dbReference>
<dbReference type="InterPro" id="IPR001100">
    <property type="entry name" value="Pyr_nuc-diS_OxRdtase"/>
</dbReference>
<dbReference type="Pfam" id="PF07992">
    <property type="entry name" value="Pyr_redox_2"/>
    <property type="match status" value="1"/>
</dbReference>
<evidence type="ECO:0000259" key="7">
    <source>
        <dbReference type="Pfam" id="PF07992"/>
    </source>
</evidence>
<dbReference type="SUPFAM" id="SSF55424">
    <property type="entry name" value="FAD/NAD-linked reductases, dimerisation (C-terminal) domain"/>
    <property type="match status" value="1"/>
</dbReference>
<dbReference type="PANTHER" id="PTHR43014">
    <property type="entry name" value="MERCURIC REDUCTASE"/>
    <property type="match status" value="1"/>
</dbReference>
<evidence type="ECO:0000313" key="9">
    <source>
        <dbReference type="Proteomes" id="UP000467240"/>
    </source>
</evidence>
<dbReference type="RefSeq" id="WP_158039369.1">
    <property type="nucleotide sequence ID" value="NZ_JACCFV010000001.1"/>
</dbReference>
<feature type="binding site" evidence="4">
    <location>
        <position position="267"/>
    </location>
    <ligand>
        <name>NAD(+)</name>
        <dbReference type="ChEBI" id="CHEBI:57540"/>
    </ligand>
</feature>
<evidence type="ECO:0000313" key="8">
    <source>
        <dbReference type="EMBL" id="KAB1660269.1"/>
    </source>
</evidence>
<proteinExistence type="inferred from homology"/>
<feature type="binding site" evidence="4">
    <location>
        <position position="52"/>
    </location>
    <ligand>
        <name>FAD</name>
        <dbReference type="ChEBI" id="CHEBI:57692"/>
    </ligand>
</feature>
<feature type="binding site" evidence="4">
    <location>
        <begin position="145"/>
        <end position="147"/>
    </location>
    <ligand>
        <name>FAD</name>
        <dbReference type="ChEBI" id="CHEBI:57692"/>
    </ligand>
</feature>
<dbReference type="Gene3D" id="3.30.390.30">
    <property type="match status" value="1"/>
</dbReference>
<comment type="cofactor">
    <cofactor evidence="4">
        <name>FAD</name>
        <dbReference type="ChEBI" id="CHEBI:57692"/>
    </cofactor>
    <text evidence="4">Binds 1 FAD per subunit.</text>
</comment>
<dbReference type="EMBL" id="WBJZ01000003">
    <property type="protein sequence ID" value="KAB1660269.1"/>
    <property type="molecule type" value="Genomic_DNA"/>
</dbReference>
<evidence type="ECO:0000256" key="5">
    <source>
        <dbReference type="PIRSR" id="PIRSR000350-4"/>
    </source>
</evidence>
<comment type="similarity">
    <text evidence="1">Belongs to the class-I pyridine nucleotide-disulfide oxidoreductase family.</text>
</comment>
<evidence type="ECO:0000256" key="4">
    <source>
        <dbReference type="PIRSR" id="PIRSR000350-3"/>
    </source>
</evidence>
<keyword evidence="3 4" id="KW-0274">FAD</keyword>
<feature type="domain" description="FAD/NAD(P)-binding" evidence="7">
    <location>
        <begin position="7"/>
        <end position="319"/>
    </location>
</feature>
<feature type="domain" description="Pyridine nucleotide-disulphide oxidoreductase dimerisation" evidence="6">
    <location>
        <begin position="355"/>
        <end position="461"/>
    </location>
</feature>
<dbReference type="Proteomes" id="UP000467240">
    <property type="component" value="Unassembled WGS sequence"/>
</dbReference>
<dbReference type="PIRSF" id="PIRSF000350">
    <property type="entry name" value="Mercury_reductase_MerA"/>
    <property type="match status" value="1"/>
</dbReference>
<keyword evidence="4" id="KW-0520">NAD</keyword>
<evidence type="ECO:0000256" key="2">
    <source>
        <dbReference type="ARBA" id="ARBA00022630"/>
    </source>
</evidence>
<dbReference type="OrthoDB" id="9800167at2"/>
<keyword evidence="4" id="KW-0547">Nucleotide-binding</keyword>
<accession>A0A7J5C040</accession>
<feature type="disulfide bond" description="Redox-active" evidence="5">
    <location>
        <begin position="43"/>
        <end position="48"/>
    </location>
</feature>
<dbReference type="InterPro" id="IPR023753">
    <property type="entry name" value="FAD/NAD-binding_dom"/>
</dbReference>
<dbReference type="SUPFAM" id="SSF51905">
    <property type="entry name" value="FAD/NAD(P)-binding domain"/>
    <property type="match status" value="1"/>
</dbReference>
<dbReference type="PANTHER" id="PTHR43014:SF2">
    <property type="entry name" value="MERCURIC REDUCTASE"/>
    <property type="match status" value="1"/>
</dbReference>
<feature type="binding site" evidence="4">
    <location>
        <position position="307"/>
    </location>
    <ligand>
        <name>FAD</name>
        <dbReference type="ChEBI" id="CHEBI:57692"/>
    </ligand>
</feature>
<dbReference type="InterPro" id="IPR004099">
    <property type="entry name" value="Pyr_nucl-diS_OxRdtase_dimer"/>
</dbReference>
<evidence type="ECO:0000256" key="3">
    <source>
        <dbReference type="ARBA" id="ARBA00022827"/>
    </source>
</evidence>
<name>A0A7J5C040_9MICO</name>
<sequence>MSAREVDVIIIGAGPVGENVADRTRAAGLETVLVERELVGGECSYWACMPSKALLGPGRLLAAARALPGVAEAVRGGLDVAAVLDRRDAFTSHWSDAGQVDWVEGIGAELVRGTGRIAGERTVEVTGETGEVTTLRARAAVVVATGSTALVPDIPGLADIAPWTSREATSAHTVPSRLTVVGGGVVATELASAFASLGSRVTMLVRHEVLGAFEPFARERVTEGLRAAGVDVRTGVDIRHVARTADGVHVTTGDGDIVSDEVLIATGRAPASGDVGLDSVGIAPGGALDVDDTMLVPGTDWLYGVGDVNGRAPLTHQGKYQARAAGDAIAARAAGRTPDDAPWGFGVATADHDAVPQVVFTDPEVAAVGHTAASAADKGRPVRVVDVGFSSVAGAALEGDRDQGAARLVIDRERDVVIGATFVGPAVAELVHAATIAIVGEVPVGRLWHAVPAYPTVSEIWLRLLEALGRPEA</sequence>
<dbReference type="AlphaFoldDB" id="A0A7J5C040"/>
<organism evidence="8 9">
    <name type="scientific">Pseudoclavibacter chungangensis</name>
    <dbReference type="NCBI Taxonomy" id="587635"/>
    <lineage>
        <taxon>Bacteria</taxon>
        <taxon>Bacillati</taxon>
        <taxon>Actinomycetota</taxon>
        <taxon>Actinomycetes</taxon>
        <taxon>Micrococcales</taxon>
        <taxon>Microbacteriaceae</taxon>
        <taxon>Pseudoclavibacter</taxon>
    </lineage>
</organism>
<dbReference type="PRINTS" id="PR00368">
    <property type="entry name" value="FADPNR"/>
</dbReference>
<comment type="caution">
    <text evidence="8">The sequence shown here is derived from an EMBL/GenBank/DDBJ whole genome shotgun (WGS) entry which is preliminary data.</text>
</comment>
<gene>
    <name evidence="8" type="ORF">F8O01_02765</name>
</gene>
<feature type="binding site" evidence="4">
    <location>
        <begin position="182"/>
        <end position="189"/>
    </location>
    <ligand>
        <name>NAD(+)</name>
        <dbReference type="ChEBI" id="CHEBI:57540"/>
    </ligand>
</feature>
<keyword evidence="2" id="KW-0285">Flavoprotein</keyword>
<reference evidence="8 9" key="1">
    <citation type="submission" date="2019-09" db="EMBL/GenBank/DDBJ databases">
        <title>Phylogeny of genus Pseudoclavibacter and closely related genus.</title>
        <authorList>
            <person name="Li Y."/>
        </authorList>
    </citation>
    <scope>NUCLEOTIDE SEQUENCE [LARGE SCALE GENOMIC DNA]</scope>
    <source>
        <strain evidence="8 9">DSM 23821</strain>
    </source>
</reference>
<protein>
    <submittedName>
        <fullName evidence="8">NAD(P)/FAD-dependent oxidoreductase</fullName>
    </submittedName>
</protein>
<dbReference type="PRINTS" id="PR00411">
    <property type="entry name" value="PNDRDTASEI"/>
</dbReference>
<keyword evidence="9" id="KW-1185">Reference proteome</keyword>
<feature type="binding site" evidence="4">
    <location>
        <position position="115"/>
    </location>
    <ligand>
        <name>FAD</name>
        <dbReference type="ChEBI" id="CHEBI:57692"/>
    </ligand>
</feature>
<dbReference type="InterPro" id="IPR036188">
    <property type="entry name" value="FAD/NAD-bd_sf"/>
</dbReference>
<dbReference type="GO" id="GO:0050660">
    <property type="term" value="F:flavin adenine dinucleotide binding"/>
    <property type="evidence" value="ECO:0007669"/>
    <property type="project" value="TreeGrafter"/>
</dbReference>